<feature type="signal peptide" evidence="1">
    <location>
        <begin position="1"/>
        <end position="31"/>
    </location>
</feature>
<organism evidence="2 3">
    <name type="scientific">Orchesella dallaii</name>
    <dbReference type="NCBI Taxonomy" id="48710"/>
    <lineage>
        <taxon>Eukaryota</taxon>
        <taxon>Metazoa</taxon>
        <taxon>Ecdysozoa</taxon>
        <taxon>Arthropoda</taxon>
        <taxon>Hexapoda</taxon>
        <taxon>Collembola</taxon>
        <taxon>Entomobryomorpha</taxon>
        <taxon>Entomobryoidea</taxon>
        <taxon>Orchesellidae</taxon>
        <taxon>Orchesellinae</taxon>
        <taxon>Orchesella</taxon>
    </lineage>
</organism>
<protein>
    <submittedName>
        <fullName evidence="2">Uncharacterized protein</fullName>
    </submittedName>
</protein>
<evidence type="ECO:0000256" key="1">
    <source>
        <dbReference type="SAM" id="SignalP"/>
    </source>
</evidence>
<name>A0ABP1Q3R4_9HEXA</name>
<dbReference type="Proteomes" id="UP001642540">
    <property type="component" value="Unassembled WGS sequence"/>
</dbReference>
<accession>A0ABP1Q3R4</accession>
<dbReference type="EMBL" id="CAXLJM020000022">
    <property type="protein sequence ID" value="CAL8088257.1"/>
    <property type="molecule type" value="Genomic_DNA"/>
</dbReference>
<feature type="chain" id="PRO_5047088857" evidence="1">
    <location>
        <begin position="32"/>
        <end position="164"/>
    </location>
</feature>
<comment type="caution">
    <text evidence="2">The sequence shown here is derived from an EMBL/GenBank/DDBJ whole genome shotgun (WGS) entry which is preliminary data.</text>
</comment>
<proteinExistence type="predicted"/>
<evidence type="ECO:0000313" key="2">
    <source>
        <dbReference type="EMBL" id="CAL8088257.1"/>
    </source>
</evidence>
<keyword evidence="3" id="KW-1185">Reference proteome</keyword>
<gene>
    <name evidence="2" type="ORF">ODALV1_LOCUS6998</name>
</gene>
<keyword evidence="1" id="KW-0732">Signal</keyword>
<reference evidence="2 3" key="1">
    <citation type="submission" date="2024-08" db="EMBL/GenBank/DDBJ databases">
        <authorList>
            <person name="Cucini C."/>
            <person name="Frati F."/>
        </authorList>
    </citation>
    <scope>NUCLEOTIDE SEQUENCE [LARGE SCALE GENOMIC DNA]</scope>
</reference>
<sequence length="164" mass="18718">MPSQQKSCFFISPIKFLLVCLCLFPIPRILASSNDGSTNPSPSLLGRFWEIGCEFSGVVTRVRRSASPIPEEEEPNFEDPEELFKYLYPLADMKPGEDEGNVEGQRSHQDTHSLSSWLEDLMALWHSECHNHRRNKRSAKRMVPMGGTRGKVERVRSSLTYIHP</sequence>
<evidence type="ECO:0000313" key="3">
    <source>
        <dbReference type="Proteomes" id="UP001642540"/>
    </source>
</evidence>